<proteinExistence type="predicted"/>
<feature type="region of interest" description="Disordered" evidence="1">
    <location>
        <begin position="1"/>
        <end position="79"/>
    </location>
</feature>
<comment type="caution">
    <text evidence="2">The sequence shown here is derived from an EMBL/GenBank/DDBJ whole genome shotgun (WGS) entry which is preliminary data.</text>
</comment>
<accession>A0A9W4UAQ6</accession>
<name>A0A9W4UAQ6_9PLEO</name>
<sequence>MGRTKSRAVSVTGKGKQRQKQEEEDELKKRRSARVVRGSEDETDDKDKIGEIRKDKEKEEKGEKKQKPNQRVPGCGVYSPNRLRKEMPTFFVENYLDQFTKCAPSERDVWKYMHLVIMWRTNNHWPKQKPNVAGLVELLERCEDLQDLHDRYVEGEKSDNEAKGRKSQPLPTFEELKKRNSNDTDNKDGEFVGRGSRGAQAHADAEAGESSNTSEDEEIEVNNERVLNRGVVYYNSRGIPPQAPGPSEFTPINRARGSRSRARKADTSSDPLVCSSDSRYRKELNELLGNRVFPVAVADLREKWKDGQKTKGGLVSIEGECSVLTFCPFRIDDPESLHIIEEAVLDNENLRDVNIDVRPLKDERDVYTGFLARRK</sequence>
<organism evidence="2 3">
    <name type="scientific">Periconia digitata</name>
    <dbReference type="NCBI Taxonomy" id="1303443"/>
    <lineage>
        <taxon>Eukaryota</taxon>
        <taxon>Fungi</taxon>
        <taxon>Dikarya</taxon>
        <taxon>Ascomycota</taxon>
        <taxon>Pezizomycotina</taxon>
        <taxon>Dothideomycetes</taxon>
        <taxon>Pleosporomycetidae</taxon>
        <taxon>Pleosporales</taxon>
        <taxon>Massarineae</taxon>
        <taxon>Periconiaceae</taxon>
        <taxon>Periconia</taxon>
    </lineage>
</organism>
<dbReference type="Proteomes" id="UP001152607">
    <property type="component" value="Unassembled WGS sequence"/>
</dbReference>
<dbReference type="EMBL" id="CAOQHR010000002">
    <property type="protein sequence ID" value="CAI6326525.1"/>
    <property type="molecule type" value="Genomic_DNA"/>
</dbReference>
<evidence type="ECO:0000313" key="3">
    <source>
        <dbReference type="Proteomes" id="UP001152607"/>
    </source>
</evidence>
<dbReference type="AlphaFoldDB" id="A0A9W4UAQ6"/>
<feature type="region of interest" description="Disordered" evidence="1">
    <location>
        <begin position="152"/>
        <end position="222"/>
    </location>
</feature>
<gene>
    <name evidence="2" type="ORF">PDIGIT_LOCUS3838</name>
</gene>
<feature type="region of interest" description="Disordered" evidence="1">
    <location>
        <begin position="237"/>
        <end position="271"/>
    </location>
</feature>
<evidence type="ECO:0000256" key="1">
    <source>
        <dbReference type="SAM" id="MobiDB-lite"/>
    </source>
</evidence>
<keyword evidence="3" id="KW-1185">Reference proteome</keyword>
<feature type="compositionally biased region" description="Basic and acidic residues" evidence="1">
    <location>
        <begin position="152"/>
        <end position="164"/>
    </location>
</feature>
<evidence type="ECO:0000313" key="2">
    <source>
        <dbReference type="EMBL" id="CAI6326525.1"/>
    </source>
</evidence>
<protein>
    <submittedName>
        <fullName evidence="2">Uncharacterized protein</fullName>
    </submittedName>
</protein>
<feature type="compositionally biased region" description="Basic and acidic residues" evidence="1">
    <location>
        <begin position="37"/>
        <end position="66"/>
    </location>
</feature>
<reference evidence="2" key="1">
    <citation type="submission" date="2023-01" db="EMBL/GenBank/DDBJ databases">
        <authorList>
            <person name="Van Ghelder C."/>
            <person name="Rancurel C."/>
        </authorList>
    </citation>
    <scope>NUCLEOTIDE SEQUENCE</scope>
    <source>
        <strain evidence="2">CNCM I-4278</strain>
    </source>
</reference>
<feature type="compositionally biased region" description="Basic and acidic residues" evidence="1">
    <location>
        <begin position="174"/>
        <end position="191"/>
    </location>
</feature>